<accession>A0A656DDA3</accession>
<keyword evidence="2" id="KW-0203">Cytokinin biosynthesis</keyword>
<dbReference type="PANTHER" id="PTHR43393:SF3">
    <property type="entry name" value="LYSINE DECARBOXYLASE-LIKE PROTEIN"/>
    <property type="match status" value="1"/>
</dbReference>
<dbReference type="PANTHER" id="PTHR43393">
    <property type="entry name" value="CYTOKININ RIBOSIDE 5'-MONOPHOSPHATE PHOSPHORIBOHYDROLASE"/>
    <property type="match status" value="1"/>
</dbReference>
<dbReference type="OrthoDB" id="9801098at2"/>
<gene>
    <name evidence="3" type="ORF">JGI24_01802</name>
</gene>
<dbReference type="GO" id="GO:0009691">
    <property type="term" value="P:cytokinin biosynthetic process"/>
    <property type="evidence" value="ECO:0007669"/>
    <property type="project" value="UniProtKB-UniRule"/>
</dbReference>
<dbReference type="Proteomes" id="UP000243065">
    <property type="component" value="Unassembled WGS sequence"/>
</dbReference>
<dbReference type="EMBL" id="CZVU01000150">
    <property type="protein sequence ID" value="CUT05955.1"/>
    <property type="molecule type" value="Genomic_DNA"/>
</dbReference>
<dbReference type="GO" id="GO:0008714">
    <property type="term" value="F:AMP nucleosidase activity"/>
    <property type="evidence" value="ECO:0007669"/>
    <property type="project" value="UniProtKB-EC"/>
</dbReference>
<organism evidence="3 4">
    <name type="scientific">Kryptobacter tengchongensis</name>
    <dbReference type="NCBI Taxonomy" id="1643429"/>
    <lineage>
        <taxon>Bacteria</taxon>
        <taxon>Pseudomonadati</taxon>
        <taxon>Candidatus Kryptoniota</taxon>
        <taxon>Candidatus Kryptobacter</taxon>
    </lineage>
</organism>
<proteinExistence type="inferred from homology"/>
<evidence type="ECO:0000256" key="1">
    <source>
        <dbReference type="ARBA" id="ARBA00000274"/>
    </source>
</evidence>
<reference evidence="3 4" key="1">
    <citation type="submission" date="2015-11" db="EMBL/GenBank/DDBJ databases">
        <authorList>
            <person name="Varghese N."/>
        </authorList>
    </citation>
    <scope>NUCLEOTIDE SEQUENCE [LARGE SCALE GENOMIC DNA]</scope>
    <source>
        <strain evidence="3 4">JGI-24</strain>
    </source>
</reference>
<dbReference type="Pfam" id="PF03641">
    <property type="entry name" value="Lysine_decarbox"/>
    <property type="match status" value="1"/>
</dbReference>
<dbReference type="RefSeq" id="WP_072151020.1">
    <property type="nucleotide sequence ID" value="NZ_CZVU01000150.1"/>
</dbReference>
<keyword evidence="4" id="KW-1185">Reference proteome</keyword>
<dbReference type="AlphaFoldDB" id="A0A656DDA3"/>
<dbReference type="InterPro" id="IPR031100">
    <property type="entry name" value="LOG_fam"/>
</dbReference>
<dbReference type="GO" id="GO:0005829">
    <property type="term" value="C:cytosol"/>
    <property type="evidence" value="ECO:0007669"/>
    <property type="project" value="TreeGrafter"/>
</dbReference>
<sequence>MTGEKIEKEEKAFSANRQPVKAYKNLKFLNSPDARALRILAEYLEPLSRFRKYQVVDTVVFFGSARTKPMKEAKAKLREIESKIKELESRGKPVPQSLLDEKARAEIDVYMSRYYEDAVELARLITEWSASLGEANGHRFVVCSGGGPGIMEAANKGAYKARGLSIGLNISLPYEQKPNQYITEELNFEFHYFFMRKFWFIYPAKALVIFPGGYGTLDELFEVLTLLQTRKIKKKMLVLIYGSEYWKKIVNFDAMVEYGVIDKDDLKLFRFVDTPIEAFEYLKNELTKHYL</sequence>
<dbReference type="EC" id="3.2.2.n1" evidence="2"/>
<name>A0A656DDA3_KRYT1</name>
<protein>
    <recommendedName>
        <fullName evidence="2">Cytokinin riboside 5'-monophosphate phosphoribohydrolase</fullName>
        <ecNumber evidence="2">3.2.2.n1</ecNumber>
    </recommendedName>
</protein>
<evidence type="ECO:0000313" key="3">
    <source>
        <dbReference type="EMBL" id="CUT05955.1"/>
    </source>
</evidence>
<comment type="similarity">
    <text evidence="2">Belongs to the LOG family.</text>
</comment>
<dbReference type="InterPro" id="IPR052341">
    <property type="entry name" value="LOG_family_nucleotidases"/>
</dbReference>
<dbReference type="Gene3D" id="3.40.50.450">
    <property type="match status" value="1"/>
</dbReference>
<keyword evidence="2" id="KW-0378">Hydrolase</keyword>
<evidence type="ECO:0000313" key="4">
    <source>
        <dbReference type="Proteomes" id="UP000243065"/>
    </source>
</evidence>
<dbReference type="InterPro" id="IPR005269">
    <property type="entry name" value="LOG"/>
</dbReference>
<evidence type="ECO:0000256" key="2">
    <source>
        <dbReference type="RuleBase" id="RU363015"/>
    </source>
</evidence>
<dbReference type="NCBIfam" id="TIGR00730">
    <property type="entry name" value="Rossman fold protein, TIGR00730 family"/>
    <property type="match status" value="1"/>
</dbReference>
<dbReference type="SUPFAM" id="SSF102405">
    <property type="entry name" value="MCP/YpsA-like"/>
    <property type="match status" value="1"/>
</dbReference>
<comment type="catalytic activity">
    <reaction evidence="1">
        <text>AMP + H2O = D-ribose 5-phosphate + adenine</text>
        <dbReference type="Rhea" id="RHEA:20129"/>
        <dbReference type="ChEBI" id="CHEBI:15377"/>
        <dbReference type="ChEBI" id="CHEBI:16708"/>
        <dbReference type="ChEBI" id="CHEBI:78346"/>
        <dbReference type="ChEBI" id="CHEBI:456215"/>
        <dbReference type="EC" id="3.2.2.4"/>
    </reaction>
</comment>